<dbReference type="InterPro" id="IPR000300">
    <property type="entry name" value="IPPc"/>
</dbReference>
<sequence>MSSETLPILLITANVGSVFEDPAKLLKTWVQEFMDVIKKLEPVFLAVHMQEVGGKTYEKSMEYVQEFIKILCEASELANYDRIRIYLDEDYQSAEHFTALGNLYFARNSIKSLKIWNFLIHEWEDVVGKSIHTGSIESIPTKEKAKFPQNFFPECKWSRKGFLRTRWDIEGSVMDFVNIHLFHDASNLAACEEFPSVYCKSRRRALVHTLERFEKDTANSRAPYFVFGDFNFRCDTEGVVKKLTEALTAHRVANKSADSVKVQYRDSEGQNVLTVGKKEFTHADHQTQFKGEWLRKFDRELDPLREILFEYPIAFPPSYPFEEDPEMPQNYMNSRCPGWCDRILMSPAAKQLIASEEIKYSLIGEDSCMGDHKPVYLQFDLKPNQGSVESSGEIGEIIAAINDMIENEFAKQLDVKRHSYIQINSGGDGDVLLNGQAMIFRETTV</sequence>
<dbReference type="InterPro" id="IPR036691">
    <property type="entry name" value="Endo/exonu/phosph_ase_sf"/>
</dbReference>
<dbReference type="EMBL" id="AJVK01002523">
    <property type="status" value="NOT_ANNOTATED_CDS"/>
    <property type="molecule type" value="Genomic_DNA"/>
</dbReference>
<dbReference type="GO" id="GO:0004445">
    <property type="term" value="F:inositol-polyphosphate 5-phosphatase activity"/>
    <property type="evidence" value="ECO:0007669"/>
    <property type="project" value="UniProtKB-EC"/>
</dbReference>
<dbReference type="Pfam" id="PF22669">
    <property type="entry name" value="Exo_endo_phos2"/>
    <property type="match status" value="1"/>
</dbReference>
<dbReference type="EnsemblMetazoa" id="PPAI001133-RA">
    <property type="protein sequence ID" value="PPAI001133-PA"/>
    <property type="gene ID" value="PPAI001133"/>
</dbReference>
<dbReference type="AlphaFoldDB" id="A0A1B0D1B0"/>
<dbReference type="GO" id="GO:0046856">
    <property type="term" value="P:phosphatidylinositol dephosphorylation"/>
    <property type="evidence" value="ECO:0007669"/>
    <property type="project" value="InterPro"/>
</dbReference>
<evidence type="ECO:0000259" key="4">
    <source>
        <dbReference type="SMART" id="SM00128"/>
    </source>
</evidence>
<dbReference type="VEuPathDB" id="VectorBase:PPAI001133"/>
<name>A0A1B0D1B0_PHLPP</name>
<dbReference type="PANTHER" id="PTHR12997:SF2">
    <property type="entry name" value="INOSITOL POLYPHOSPHATE-5-PHOSPHATASE A"/>
    <property type="match status" value="1"/>
</dbReference>
<dbReference type="InterPro" id="IPR039737">
    <property type="entry name" value="INPP5A"/>
</dbReference>
<keyword evidence="6" id="KW-1185">Reference proteome</keyword>
<dbReference type="EC" id="3.1.3.56" evidence="1"/>
<evidence type="ECO:0000313" key="5">
    <source>
        <dbReference type="EnsemblMetazoa" id="PPAI001133-PA"/>
    </source>
</evidence>
<dbReference type="VEuPathDB" id="VectorBase:PPAPM1_009316"/>
<comment type="similarity">
    <text evidence="3">Belongs to the inositol 1,4,5-trisphosphate 5-phosphatase type I family.</text>
</comment>
<dbReference type="Proteomes" id="UP000092462">
    <property type="component" value="Unassembled WGS sequence"/>
</dbReference>
<dbReference type="SMART" id="SM00128">
    <property type="entry name" value="IPPc"/>
    <property type="match status" value="1"/>
</dbReference>
<evidence type="ECO:0000256" key="3">
    <source>
        <dbReference type="ARBA" id="ARBA00023599"/>
    </source>
</evidence>
<organism evidence="5 6">
    <name type="scientific">Phlebotomus papatasi</name>
    <name type="common">Sandfly</name>
    <dbReference type="NCBI Taxonomy" id="29031"/>
    <lineage>
        <taxon>Eukaryota</taxon>
        <taxon>Metazoa</taxon>
        <taxon>Ecdysozoa</taxon>
        <taxon>Arthropoda</taxon>
        <taxon>Hexapoda</taxon>
        <taxon>Insecta</taxon>
        <taxon>Pterygota</taxon>
        <taxon>Neoptera</taxon>
        <taxon>Endopterygota</taxon>
        <taxon>Diptera</taxon>
        <taxon>Nematocera</taxon>
        <taxon>Psychodoidea</taxon>
        <taxon>Psychodidae</taxon>
        <taxon>Phlebotomus</taxon>
        <taxon>Phlebotomus</taxon>
    </lineage>
</organism>
<keyword evidence="2" id="KW-0378">Hydrolase</keyword>
<protein>
    <recommendedName>
        <fullName evidence="1">inositol-polyphosphate 5-phosphatase</fullName>
        <ecNumber evidence="1">3.1.3.56</ecNumber>
    </recommendedName>
</protein>
<reference evidence="5" key="1">
    <citation type="submission" date="2022-08" db="UniProtKB">
        <authorList>
            <consortium name="EnsemblMetazoa"/>
        </authorList>
    </citation>
    <scope>IDENTIFICATION</scope>
    <source>
        <strain evidence="5">Israel</strain>
    </source>
</reference>
<evidence type="ECO:0000313" key="6">
    <source>
        <dbReference type="Proteomes" id="UP000092462"/>
    </source>
</evidence>
<dbReference type="EMBL" id="AJVK01002524">
    <property type="status" value="NOT_ANNOTATED_CDS"/>
    <property type="molecule type" value="Genomic_DNA"/>
</dbReference>
<accession>A0A1B0D1B0</accession>
<dbReference type="Gene3D" id="3.60.10.10">
    <property type="entry name" value="Endonuclease/exonuclease/phosphatase"/>
    <property type="match status" value="1"/>
</dbReference>
<dbReference type="SUPFAM" id="SSF56219">
    <property type="entry name" value="DNase I-like"/>
    <property type="match status" value="1"/>
</dbReference>
<evidence type="ECO:0000256" key="2">
    <source>
        <dbReference type="ARBA" id="ARBA00022801"/>
    </source>
</evidence>
<dbReference type="PANTHER" id="PTHR12997">
    <property type="entry name" value="TYPE I INOSITOL-1,4,5-TRISPHOSPHATE 5-PHOSPHATASE"/>
    <property type="match status" value="1"/>
</dbReference>
<feature type="domain" description="Inositol polyphosphate-related phosphatase" evidence="4">
    <location>
        <begin position="4"/>
        <end position="387"/>
    </location>
</feature>
<evidence type="ECO:0000256" key="1">
    <source>
        <dbReference type="ARBA" id="ARBA00012997"/>
    </source>
</evidence>
<proteinExistence type="inferred from homology"/>